<protein>
    <submittedName>
        <fullName evidence="1">Uncharacterized protein</fullName>
    </submittedName>
</protein>
<name>A0A1J4T8B4_9BACT</name>
<evidence type="ECO:0000313" key="1">
    <source>
        <dbReference type="EMBL" id="OIO07077.1"/>
    </source>
</evidence>
<sequence>MFDYFEQFNKLDPKIKEKVSNPFVMGVVDELEKKYGIDLAMVVMMVMIKAVLVNDLAIYLSDQFSLSEDKAKALATDLKEKVFLGVASYLGMDLSQLFVTKVVGPKPEEFKKEVPAPTLDEYGQEIDAIIRATIIEMNLDLSLDLAEKLANTLKLYWRGVRAKIDTRPILTKPINNGGFALTTPVVDSLLGALDEKKILNLNKKHAVIKKPASGVLEKIGQLTRTAPRHEDDYNLAMALDTKHELASGIDLSHEIAPTKPVSSALPSIVKKPDISSVMEKMAPEPAIVTPVVPPIPVVKPVVPVPTKPPVAVAPARPVENKVKPRVEDIKPIRIMNPIDELRYMDLVNFRRIAKDPIDITKKIKSRIKLLEGEDYEKGLAGVTAWRQSPVNKLYLKIINSSLSNSQTIPQVIEDFKSKKQDYLTLAEAEAIISLNSDLKF</sequence>
<dbReference type="Proteomes" id="UP000182860">
    <property type="component" value="Unassembled WGS sequence"/>
</dbReference>
<comment type="caution">
    <text evidence="1">The sequence shown here is derived from an EMBL/GenBank/DDBJ whole genome shotgun (WGS) entry which is preliminary data.</text>
</comment>
<evidence type="ECO:0000313" key="2">
    <source>
        <dbReference type="Proteomes" id="UP000182860"/>
    </source>
</evidence>
<gene>
    <name evidence="1" type="ORF">AUJ35_02810</name>
</gene>
<proteinExistence type="predicted"/>
<reference evidence="1 2" key="1">
    <citation type="journal article" date="2016" name="Environ. Microbiol.">
        <title>Genomic resolution of a cold subsurface aquifer community provides metabolic insights for novel microbes adapted to high CO concentrations.</title>
        <authorList>
            <person name="Probst A.J."/>
            <person name="Castelle C.J."/>
            <person name="Singh A."/>
            <person name="Brown C.T."/>
            <person name="Anantharaman K."/>
            <person name="Sharon I."/>
            <person name="Hug L.A."/>
            <person name="Burstein D."/>
            <person name="Emerson J.B."/>
            <person name="Thomas B.C."/>
            <person name="Banfield J.F."/>
        </authorList>
    </citation>
    <scope>NUCLEOTIDE SEQUENCE [LARGE SCALE GENOMIC DNA]</scope>
    <source>
        <strain evidence="1">CG1_02_41_21</strain>
    </source>
</reference>
<dbReference type="AlphaFoldDB" id="A0A1J4T8B4"/>
<dbReference type="EMBL" id="MNUV01000051">
    <property type="protein sequence ID" value="OIO07077.1"/>
    <property type="molecule type" value="Genomic_DNA"/>
</dbReference>
<organism evidence="1 2">
    <name type="scientific">Candidatus Falkowbacteria bacterium CG1_02_41_21</name>
    <dbReference type="NCBI Taxonomy" id="1805147"/>
    <lineage>
        <taxon>Bacteria</taxon>
        <taxon>Candidatus Falkowiibacteriota</taxon>
    </lineage>
</organism>
<accession>A0A1J4T8B4</accession>